<feature type="compositionally biased region" description="Basic and acidic residues" evidence="1">
    <location>
        <begin position="17"/>
        <end position="26"/>
    </location>
</feature>
<evidence type="ECO:0000313" key="3">
    <source>
        <dbReference type="EMBL" id="QRW21165.1"/>
    </source>
</evidence>
<dbReference type="GO" id="GO:0004519">
    <property type="term" value="F:endonuclease activity"/>
    <property type="evidence" value="ECO:0007669"/>
    <property type="project" value="UniProtKB-KW"/>
</dbReference>
<evidence type="ECO:0000259" key="2">
    <source>
        <dbReference type="Pfam" id="PF03184"/>
    </source>
</evidence>
<dbReference type="Proteomes" id="UP000650533">
    <property type="component" value="Chromosome 6"/>
</dbReference>
<proteinExistence type="predicted"/>
<keyword evidence="3" id="KW-0378">Hydrolase</keyword>
<evidence type="ECO:0000313" key="4">
    <source>
        <dbReference type="Proteomes" id="UP000650533"/>
    </source>
</evidence>
<dbReference type="Pfam" id="PF03184">
    <property type="entry name" value="DDE_1"/>
    <property type="match status" value="1"/>
</dbReference>
<feature type="domain" description="DDE-1" evidence="2">
    <location>
        <begin position="315"/>
        <end position="465"/>
    </location>
</feature>
<accession>A0A8H8NYT9</accession>
<reference evidence="3" key="1">
    <citation type="submission" date="2020-05" db="EMBL/GenBank/DDBJ databases">
        <title>Evolutionary and genomic comparisons of hybrid uninucleate and nonhybrid Rhizoctonia fungi.</title>
        <authorList>
            <person name="Li C."/>
            <person name="Chen X."/>
        </authorList>
    </citation>
    <scope>NUCLEOTIDE SEQUENCE</scope>
    <source>
        <strain evidence="3">AG-1 IA</strain>
    </source>
</reference>
<feature type="region of interest" description="Disordered" evidence="1">
    <location>
        <begin position="1"/>
        <end position="71"/>
    </location>
</feature>
<feature type="compositionally biased region" description="Polar residues" evidence="1">
    <location>
        <begin position="29"/>
        <end position="44"/>
    </location>
</feature>
<feature type="compositionally biased region" description="Basic residues" evidence="1">
    <location>
        <begin position="45"/>
        <end position="64"/>
    </location>
</feature>
<gene>
    <name evidence="3" type="ORF">RhiXN_06154</name>
</gene>
<keyword evidence="3" id="KW-0540">Nuclease</keyword>
<protein>
    <submittedName>
        <fullName evidence="3">DDE superfamily endonuclease</fullName>
    </submittedName>
</protein>
<evidence type="ECO:0000256" key="1">
    <source>
        <dbReference type="SAM" id="MobiDB-lite"/>
    </source>
</evidence>
<organism evidence="3 4">
    <name type="scientific">Rhizoctonia solani</name>
    <dbReference type="NCBI Taxonomy" id="456999"/>
    <lineage>
        <taxon>Eukaryota</taxon>
        <taxon>Fungi</taxon>
        <taxon>Dikarya</taxon>
        <taxon>Basidiomycota</taxon>
        <taxon>Agaricomycotina</taxon>
        <taxon>Agaricomycetes</taxon>
        <taxon>Cantharellales</taxon>
        <taxon>Ceratobasidiaceae</taxon>
        <taxon>Rhizoctonia</taxon>
    </lineage>
</organism>
<dbReference type="GeneID" id="67028433"/>
<keyword evidence="3" id="KW-0255">Endonuclease</keyword>
<dbReference type="GO" id="GO:0003676">
    <property type="term" value="F:nucleic acid binding"/>
    <property type="evidence" value="ECO:0007669"/>
    <property type="project" value="InterPro"/>
</dbReference>
<dbReference type="AlphaFoldDB" id="A0A8H8NYT9"/>
<sequence length="492" mass="55473">MTPNLRLRVSPYPPPEQIKEQDERGIEQIQHNCQWKQAQDLSKSNQKRQHKRQGAAERQRKHQHNVALAEASQGLRNPVTLHRIKVMKLVCEKLPTTNAENSKKRRASPTNYFGPTQFAMIERAAALCEFLHPELIVKELKLGPNGTLFQALQRGTVFHWIKDNHSGWTNKVMDCVAHAAESKKKVKPLHVGSKGSKLGWPAQLDKYPQVLKNIVQLLSNIQCAGCLITHSVTQGVTLGFILADAPKLFHDPLSWTWSHDQATYYYQLLYNIPPKLIINTNQTGVSYLGTGTKTWELQGSSQVSGVGKEEKQQFMLMAAVTAAGQILPYQAIYKGQTAVSLPSVQADLLCEAYKFVFTPGGNKHWSTLDAMMIWVLKALVPFIEHEWHHLKQLHLQKAILLLDCWAVHQEEPFQKWLQSSFPWLILLYVPGGCTSVAQPCNMGVNWPLKHQIKLLCIEWLAETTKKQLCQGVKPKNIVMDSTPATLCNASIG</sequence>
<dbReference type="KEGG" id="rsx:RhiXN_06154"/>
<dbReference type="InterPro" id="IPR004875">
    <property type="entry name" value="DDE_SF_endonuclease_dom"/>
</dbReference>
<dbReference type="EMBL" id="CP059663">
    <property type="protein sequence ID" value="QRW21165.1"/>
    <property type="molecule type" value="Genomic_DNA"/>
</dbReference>
<dbReference type="RefSeq" id="XP_043181402.1">
    <property type="nucleotide sequence ID" value="XM_043325970.1"/>
</dbReference>
<name>A0A8H8NYT9_9AGAM</name>